<evidence type="ECO:0000313" key="5">
    <source>
        <dbReference type="Proteomes" id="UP000005225"/>
    </source>
</evidence>
<sequence>MCHCGVQQQLHQGGIHRPSHSAAVPRQESVPSEEYGPLWEEEPMPEPPKWFRPILHQQVPYWFQMPTQASSSKFTSKVITQAQKTEAPPVYQPSTTTLNIHHPRVSRASSVAAAPSPTLLPSTTTSKTSAREGLLRAPTASHNHHTWLHRQRALNHGLESEREGQGFHILIPTILGLLLIALVGLLVKRAIQRRKEALSRRVRRLAVRMRALEASQRPLASRRLRSQNNVYSACPRRARPADAAGEEEAAPAPAPGMSVPSAPMQEYEAPWLHASSLKTSNEYVDFYHQPDAKREDSVSDDYINIPA</sequence>
<feature type="coiled-coil region" evidence="1">
    <location>
        <begin position="188"/>
        <end position="215"/>
    </location>
</feature>
<evidence type="ECO:0000256" key="1">
    <source>
        <dbReference type="SAM" id="Coils"/>
    </source>
</evidence>
<dbReference type="Ensembl" id="ENSOGAT00000004087.2">
    <property type="protein sequence ID" value="ENSOGAP00000003640.2"/>
    <property type="gene ID" value="ENSOGAG00000004085.2"/>
</dbReference>
<dbReference type="InParanoid" id="H0WP50"/>
<reference evidence="4" key="3">
    <citation type="submission" date="2025-09" db="UniProtKB">
        <authorList>
            <consortium name="Ensembl"/>
        </authorList>
    </citation>
    <scope>IDENTIFICATION</scope>
</reference>
<dbReference type="STRING" id="30611.ENSOGAP00000003640"/>
<dbReference type="EMBL" id="AAQR03088766">
    <property type="status" value="NOT_ANNOTATED_CDS"/>
    <property type="molecule type" value="Genomic_DNA"/>
</dbReference>
<reference evidence="4" key="2">
    <citation type="submission" date="2025-08" db="UniProtKB">
        <authorList>
            <consortium name="Ensembl"/>
        </authorList>
    </citation>
    <scope>IDENTIFICATION</scope>
</reference>
<evidence type="ECO:0000256" key="2">
    <source>
        <dbReference type="SAM" id="MobiDB-lite"/>
    </source>
</evidence>
<protein>
    <recommendedName>
        <fullName evidence="6">Fc fragment of IgM receptor</fullName>
    </recommendedName>
</protein>
<evidence type="ECO:0008006" key="6">
    <source>
        <dbReference type="Google" id="ProtNLM"/>
    </source>
</evidence>
<dbReference type="FunCoup" id="H0WP50">
    <property type="interactions" value="492"/>
</dbReference>
<feature type="transmembrane region" description="Helical" evidence="3">
    <location>
        <begin position="167"/>
        <end position="187"/>
    </location>
</feature>
<reference evidence="5" key="1">
    <citation type="submission" date="2011-03" db="EMBL/GenBank/DDBJ databases">
        <title>Version 3 of the genome sequence of Otolemur garnettii (Bushbaby).</title>
        <authorList>
            <consortium name="The Broad Institute Genome Sequencing Platform"/>
            <person name="Di Palma F."/>
            <person name="Johnson J."/>
            <person name="Lander E.S."/>
            <person name="Lindblad-Toh K."/>
            <person name="Jaffe D.B."/>
            <person name="Gnerre S."/>
            <person name="MacCallum I."/>
            <person name="Przybylski D."/>
            <person name="Ribeiro F.J."/>
            <person name="Burton J.N."/>
            <person name="Walker B.J."/>
            <person name="Sharpe T."/>
            <person name="Hall G."/>
        </authorList>
    </citation>
    <scope>NUCLEOTIDE SEQUENCE [LARGE SCALE GENOMIC DNA]</scope>
</reference>
<dbReference type="eggNOG" id="ENOG502S6XH">
    <property type="taxonomic scope" value="Eukaryota"/>
</dbReference>
<dbReference type="GeneTree" id="ENSGT00940000162282"/>
<keyword evidence="3" id="KW-1133">Transmembrane helix</keyword>
<feature type="region of interest" description="Disordered" evidence="2">
    <location>
        <begin position="10"/>
        <end position="41"/>
    </location>
</feature>
<dbReference type="AlphaFoldDB" id="H0WP50"/>
<name>H0WP50_OTOGA</name>
<proteinExistence type="predicted"/>
<keyword evidence="3" id="KW-0812">Transmembrane</keyword>
<dbReference type="HOGENOM" id="CLU_059565_0_0_1"/>
<dbReference type="OMA" id="FYHQPAA"/>
<dbReference type="Proteomes" id="UP000005225">
    <property type="component" value="Unassembled WGS sequence"/>
</dbReference>
<organism evidence="4 5">
    <name type="scientific">Otolemur garnettii</name>
    <name type="common">Small-eared galago</name>
    <name type="synonym">Garnett's greater bushbaby</name>
    <dbReference type="NCBI Taxonomy" id="30611"/>
    <lineage>
        <taxon>Eukaryota</taxon>
        <taxon>Metazoa</taxon>
        <taxon>Chordata</taxon>
        <taxon>Craniata</taxon>
        <taxon>Vertebrata</taxon>
        <taxon>Euteleostomi</taxon>
        <taxon>Mammalia</taxon>
        <taxon>Eutheria</taxon>
        <taxon>Euarchontoglires</taxon>
        <taxon>Primates</taxon>
        <taxon>Strepsirrhini</taxon>
        <taxon>Lorisiformes</taxon>
        <taxon>Galagidae</taxon>
        <taxon>Otolemur</taxon>
    </lineage>
</organism>
<feature type="compositionally biased region" description="Low complexity" evidence="2">
    <location>
        <begin position="110"/>
        <end position="128"/>
    </location>
</feature>
<feature type="region of interest" description="Disordered" evidence="2">
    <location>
        <begin position="230"/>
        <end position="261"/>
    </location>
</feature>
<evidence type="ECO:0000256" key="3">
    <source>
        <dbReference type="SAM" id="Phobius"/>
    </source>
</evidence>
<keyword evidence="1" id="KW-0175">Coiled coil</keyword>
<evidence type="ECO:0000313" key="4">
    <source>
        <dbReference type="Ensembl" id="ENSOGAP00000003640.2"/>
    </source>
</evidence>
<feature type="region of interest" description="Disordered" evidence="2">
    <location>
        <begin position="110"/>
        <end position="131"/>
    </location>
</feature>
<accession>H0WP50</accession>
<keyword evidence="3" id="KW-0472">Membrane</keyword>
<keyword evidence="5" id="KW-1185">Reference proteome</keyword>